<dbReference type="PANTHER" id="PTHR12997:SF2">
    <property type="entry name" value="INOSITOL POLYPHOSPHATE-5-PHOSPHATASE A"/>
    <property type="match status" value="1"/>
</dbReference>
<comment type="similarity">
    <text evidence="3">Belongs to the inositol 1,4,5-trisphosphate 5-phosphatase type I family.</text>
</comment>
<accession>A0A2A2L0J2</accession>
<dbReference type="EMBL" id="LIAE01007393">
    <property type="protein sequence ID" value="PAV79619.1"/>
    <property type="molecule type" value="Genomic_DNA"/>
</dbReference>
<dbReference type="FunFam" id="3.60.10.10:FF:000112">
    <property type="entry name" value="Probable type I inositol 1,4,5-trisphosphate 5-phosphatase"/>
    <property type="match status" value="2"/>
</dbReference>
<dbReference type="AlphaFoldDB" id="A0A2A2L0J2"/>
<dbReference type="GO" id="GO:0004445">
    <property type="term" value="F:inositol-polyphosphate 5-phosphatase activity"/>
    <property type="evidence" value="ECO:0007669"/>
    <property type="project" value="UniProtKB-EC"/>
</dbReference>
<dbReference type="OrthoDB" id="5780965at2759"/>
<dbReference type="PANTHER" id="PTHR12997">
    <property type="entry name" value="TYPE I INOSITOL-1,4,5-TRISPHOSPHATE 5-PHOSPHATASE"/>
    <property type="match status" value="1"/>
</dbReference>
<organism evidence="6 7">
    <name type="scientific">Diploscapter pachys</name>
    <dbReference type="NCBI Taxonomy" id="2018661"/>
    <lineage>
        <taxon>Eukaryota</taxon>
        <taxon>Metazoa</taxon>
        <taxon>Ecdysozoa</taxon>
        <taxon>Nematoda</taxon>
        <taxon>Chromadorea</taxon>
        <taxon>Rhabditida</taxon>
        <taxon>Rhabditina</taxon>
        <taxon>Rhabditomorpha</taxon>
        <taxon>Rhabditoidea</taxon>
        <taxon>Rhabditidae</taxon>
        <taxon>Diploscapter</taxon>
    </lineage>
</organism>
<gene>
    <name evidence="6" type="ORF">WR25_27190</name>
</gene>
<dbReference type="GO" id="GO:0046856">
    <property type="term" value="P:phosphatidylinositol dephosphorylation"/>
    <property type="evidence" value="ECO:0007669"/>
    <property type="project" value="InterPro"/>
</dbReference>
<name>A0A2A2L0J2_9BILA</name>
<evidence type="ECO:0000256" key="2">
    <source>
        <dbReference type="ARBA" id="ARBA00022801"/>
    </source>
</evidence>
<proteinExistence type="inferred from homology"/>
<dbReference type="STRING" id="2018661.A0A2A2L0J2"/>
<evidence type="ECO:0000256" key="3">
    <source>
        <dbReference type="ARBA" id="ARBA00023599"/>
    </source>
</evidence>
<dbReference type="InterPro" id="IPR000300">
    <property type="entry name" value="IPPc"/>
</dbReference>
<feature type="compositionally biased region" description="Basic and acidic residues" evidence="4">
    <location>
        <begin position="245"/>
        <end position="260"/>
    </location>
</feature>
<dbReference type="Proteomes" id="UP000218231">
    <property type="component" value="Unassembled WGS sequence"/>
</dbReference>
<dbReference type="EC" id="3.1.3.56" evidence="1"/>
<sequence>MTLKPRILLITSNAGSLFEKDCRLHVGWLQTIEERVHAENVDMLILHTQETGGKKFEECSYQVPIIVDQLRNRLNEFQIIRAWADIEYESEDYTALGVYVFIKESAAKYIEQYNFHTNRFEALHRGFSLTLSNFEKNPYLIKYKFPKEFWPAIKWGRKGYMHTRWRISNRIIDFVNAHLFHDESNLALIHENPMQYSENRKRAMDFIIQRLTEFANGHKEHLFIFGDLNFRLDSTSFLNRITAKTEPHPLDDEDESRGSTDHLQVNGSNCPNDNLRRTVSAIEFRRGSNDSQNSCVLRVEKKKFDYFNQKKLLDDWESYLDDDKEAKNFPLNELPISFPPTYPWSEDPEESEVLMKTRAPAWCDRVLMNDDAYALVSDSCPKYSSFGQSVCTGDHKPVALSFEMPR</sequence>
<dbReference type="InterPro" id="IPR036691">
    <property type="entry name" value="Endo/exonu/phosph_ase_sf"/>
</dbReference>
<feature type="domain" description="Inositol polyphosphate-related phosphatase" evidence="5">
    <location>
        <begin position="3"/>
        <end position="406"/>
    </location>
</feature>
<dbReference type="InterPro" id="IPR039737">
    <property type="entry name" value="INPP5A"/>
</dbReference>
<evidence type="ECO:0000313" key="7">
    <source>
        <dbReference type="Proteomes" id="UP000218231"/>
    </source>
</evidence>
<keyword evidence="7" id="KW-1185">Reference proteome</keyword>
<dbReference type="Gene3D" id="3.60.10.10">
    <property type="entry name" value="Endonuclease/exonuclease/phosphatase"/>
    <property type="match status" value="1"/>
</dbReference>
<feature type="region of interest" description="Disordered" evidence="4">
    <location>
        <begin position="245"/>
        <end position="270"/>
    </location>
</feature>
<dbReference type="SMART" id="SM00128">
    <property type="entry name" value="IPPc"/>
    <property type="match status" value="1"/>
</dbReference>
<protein>
    <recommendedName>
        <fullName evidence="1">inositol-polyphosphate 5-phosphatase</fullName>
        <ecNumber evidence="1">3.1.3.56</ecNumber>
    </recommendedName>
</protein>
<evidence type="ECO:0000256" key="4">
    <source>
        <dbReference type="SAM" id="MobiDB-lite"/>
    </source>
</evidence>
<evidence type="ECO:0000259" key="5">
    <source>
        <dbReference type="SMART" id="SM00128"/>
    </source>
</evidence>
<dbReference type="SUPFAM" id="SSF56219">
    <property type="entry name" value="DNase I-like"/>
    <property type="match status" value="1"/>
</dbReference>
<dbReference type="Pfam" id="PF22669">
    <property type="entry name" value="Exo_endo_phos2"/>
    <property type="match status" value="2"/>
</dbReference>
<comment type="caution">
    <text evidence="6">The sequence shown here is derived from an EMBL/GenBank/DDBJ whole genome shotgun (WGS) entry which is preliminary data.</text>
</comment>
<evidence type="ECO:0000256" key="1">
    <source>
        <dbReference type="ARBA" id="ARBA00012997"/>
    </source>
</evidence>
<evidence type="ECO:0000313" key="6">
    <source>
        <dbReference type="EMBL" id="PAV79619.1"/>
    </source>
</evidence>
<reference evidence="6 7" key="1">
    <citation type="journal article" date="2017" name="Curr. Biol.">
        <title>Genome architecture and evolution of a unichromosomal asexual nematode.</title>
        <authorList>
            <person name="Fradin H."/>
            <person name="Zegar C."/>
            <person name="Gutwein M."/>
            <person name="Lucas J."/>
            <person name="Kovtun M."/>
            <person name="Corcoran D."/>
            <person name="Baugh L.R."/>
            <person name="Kiontke K."/>
            <person name="Gunsalus K."/>
            <person name="Fitch D.H."/>
            <person name="Piano F."/>
        </authorList>
    </citation>
    <scope>NUCLEOTIDE SEQUENCE [LARGE SCALE GENOMIC DNA]</scope>
    <source>
        <strain evidence="6">PF1309</strain>
    </source>
</reference>
<keyword evidence="2" id="KW-0378">Hydrolase</keyword>
<feature type="compositionally biased region" description="Polar residues" evidence="4">
    <location>
        <begin position="261"/>
        <end position="270"/>
    </location>
</feature>